<dbReference type="EMBL" id="CAJNYD010001492">
    <property type="protein sequence ID" value="CAF3340715.1"/>
    <property type="molecule type" value="Genomic_DNA"/>
</dbReference>
<dbReference type="EMBL" id="CAJOBR010004057">
    <property type="protein sequence ID" value="CAF4764841.1"/>
    <property type="molecule type" value="Genomic_DNA"/>
</dbReference>
<evidence type="ECO:0000313" key="5">
    <source>
        <dbReference type="EMBL" id="CAF4764841.1"/>
    </source>
</evidence>
<feature type="domain" description="DNA helicase Pif1-like 2B" evidence="1">
    <location>
        <begin position="100"/>
        <end position="132"/>
    </location>
</feature>
<evidence type="ECO:0000259" key="1">
    <source>
        <dbReference type="Pfam" id="PF21530"/>
    </source>
</evidence>
<dbReference type="Proteomes" id="UP000663838">
    <property type="component" value="Unassembled WGS sequence"/>
</dbReference>
<evidence type="ECO:0000313" key="6">
    <source>
        <dbReference type="Proteomes" id="UP000663848"/>
    </source>
</evidence>
<dbReference type="InterPro" id="IPR049163">
    <property type="entry name" value="Pif1-like_2B_dom"/>
</dbReference>
<evidence type="ECO:0000313" key="2">
    <source>
        <dbReference type="EMBL" id="CAF3340715.1"/>
    </source>
</evidence>
<dbReference type="AlphaFoldDB" id="A0A821MAK3"/>
<dbReference type="Proteomes" id="UP000663833">
    <property type="component" value="Unassembled WGS sequence"/>
</dbReference>
<evidence type="ECO:0000313" key="3">
    <source>
        <dbReference type="EMBL" id="CAF4545246.1"/>
    </source>
</evidence>
<name>A0A821MAK3_9BILA</name>
<reference evidence="5" key="1">
    <citation type="submission" date="2021-02" db="EMBL/GenBank/DDBJ databases">
        <authorList>
            <person name="Nowell W R."/>
        </authorList>
    </citation>
    <scope>NUCLEOTIDE SEQUENCE</scope>
</reference>
<protein>
    <recommendedName>
        <fullName evidence="1">DNA helicase Pif1-like 2B domain-containing protein</fullName>
    </recommendedName>
</protein>
<proteinExistence type="predicted"/>
<dbReference type="EMBL" id="CAJOBS010001265">
    <property type="protein sequence ID" value="CAF4710452.1"/>
    <property type="molecule type" value="Genomic_DNA"/>
</dbReference>
<dbReference type="Pfam" id="PF21530">
    <property type="entry name" value="Pif1_2B_dom"/>
    <property type="match status" value="1"/>
</dbReference>
<dbReference type="Proteomes" id="UP000663851">
    <property type="component" value="Unassembled WGS sequence"/>
</dbReference>
<sequence>MRTWPSEEEFSKWLIKLGNGELSSKKYDEIELPSCCMLDGNLIGDIFDQHISINGTLTLCNRTMANEEVLQRLPGKEIIYTSMDDVECEDSDNVTNYPTECLNSLTPSGMPSHKLKLKIGAIVMLLHNLDIEGCECGKALVFFLFDLFGSQNKYISWRILNSLISRLKFISNSPNSSI</sequence>
<accession>A0A821MAK3</accession>
<dbReference type="EMBL" id="CAJOBO010005480">
    <property type="protein sequence ID" value="CAF4545246.1"/>
    <property type="molecule type" value="Genomic_DNA"/>
</dbReference>
<comment type="caution">
    <text evidence="5">The sequence shown here is derived from an EMBL/GenBank/DDBJ whole genome shotgun (WGS) entry which is preliminary data.</text>
</comment>
<organism evidence="5 6">
    <name type="scientific">Rotaria socialis</name>
    <dbReference type="NCBI Taxonomy" id="392032"/>
    <lineage>
        <taxon>Eukaryota</taxon>
        <taxon>Metazoa</taxon>
        <taxon>Spiralia</taxon>
        <taxon>Gnathifera</taxon>
        <taxon>Rotifera</taxon>
        <taxon>Eurotatoria</taxon>
        <taxon>Bdelloidea</taxon>
        <taxon>Philodinida</taxon>
        <taxon>Philodinidae</taxon>
        <taxon>Rotaria</taxon>
    </lineage>
</organism>
<dbReference type="PANTHER" id="PTHR10492:SF57">
    <property type="entry name" value="ATP-DEPENDENT DNA HELICASE"/>
    <property type="match status" value="1"/>
</dbReference>
<dbReference type="Proteomes" id="UP000663848">
    <property type="component" value="Unassembled WGS sequence"/>
</dbReference>
<dbReference type="PANTHER" id="PTHR10492">
    <property type="match status" value="1"/>
</dbReference>
<evidence type="ECO:0000313" key="4">
    <source>
        <dbReference type="EMBL" id="CAF4710452.1"/>
    </source>
</evidence>
<gene>
    <name evidence="3" type="ORF">HFQ381_LOCUS30561</name>
    <name evidence="2" type="ORF">LUA448_LOCUS12115</name>
    <name evidence="5" type="ORF">QYT958_LOCUS21830</name>
    <name evidence="4" type="ORF">TOA249_LOCUS17625</name>
</gene>